<evidence type="ECO:0000313" key="4">
    <source>
        <dbReference type="Proteomes" id="UP001642483"/>
    </source>
</evidence>
<feature type="chain" id="PRO_5045477979" evidence="2">
    <location>
        <begin position="25"/>
        <end position="588"/>
    </location>
</feature>
<feature type="region of interest" description="Disordered" evidence="1">
    <location>
        <begin position="397"/>
        <end position="424"/>
    </location>
</feature>
<accession>A0ABP0FLN1</accession>
<evidence type="ECO:0000313" key="3">
    <source>
        <dbReference type="EMBL" id="CAK8679262.1"/>
    </source>
</evidence>
<name>A0ABP0FLN1_CLALP</name>
<keyword evidence="2" id="KW-0732">Signal</keyword>
<feature type="region of interest" description="Disordered" evidence="1">
    <location>
        <begin position="217"/>
        <end position="240"/>
    </location>
</feature>
<gene>
    <name evidence="3" type="ORF">CVLEPA_LOCUS9512</name>
</gene>
<sequence>MKPNDTKWKVLLLFLYVVSWEVDARLACQKRRDEIILGTIIIPTTSRPIAPIATPRRSSFGKPDLCCGRRAFNSEINICCLGKLINKNEMMCCLNGAVVPRVSRCLCYPTSKWIITEHDRLTDLETEYSSLIEAFDYYMEDITVKVITLEEVLELLDSQANSLYQAFLAEIDSGTSEDPSEVDYIINLILFLNTNEASIDNAKKSLIALDGAREELQRDDVLPPTKNSPSKSKEETPMSGQLAALRSEMQSLNSSIETATSMLDMTRHEIGNILPDFDNREEIERIVLERGEVLEEINHQSRELRATRAKQRNIADILAILRADQDLLAHKRTMLDGLLDEVLAMEKSMREELSEMVLQRFEEGLPGDPRVLSRAKRSVVEEEAVNVRQLTFLFPELLPPPENKPPPTPPFHNDPLEFEEETDPPEIVEELTTASGPNSDALNTSRTPCNFTAWDRFVNNFERRTALVTLDLVDIEGARDEIETSSVPSEKITEQESRIEIDFNKHGHGVSADPESNRYSRRTKRSVEVKKYVISDDEIKRFQRKKAVREYSFIASLKDFEGFHVSESFKETFIKLIRRNNLEIYGPM</sequence>
<feature type="compositionally biased region" description="Pro residues" evidence="1">
    <location>
        <begin position="397"/>
        <end position="412"/>
    </location>
</feature>
<feature type="signal peptide" evidence="2">
    <location>
        <begin position="1"/>
        <end position="24"/>
    </location>
</feature>
<organism evidence="3 4">
    <name type="scientific">Clavelina lepadiformis</name>
    <name type="common">Light-bulb sea squirt</name>
    <name type="synonym">Ascidia lepadiformis</name>
    <dbReference type="NCBI Taxonomy" id="159417"/>
    <lineage>
        <taxon>Eukaryota</taxon>
        <taxon>Metazoa</taxon>
        <taxon>Chordata</taxon>
        <taxon>Tunicata</taxon>
        <taxon>Ascidiacea</taxon>
        <taxon>Aplousobranchia</taxon>
        <taxon>Clavelinidae</taxon>
        <taxon>Clavelina</taxon>
    </lineage>
</organism>
<evidence type="ECO:0000256" key="2">
    <source>
        <dbReference type="SAM" id="SignalP"/>
    </source>
</evidence>
<dbReference type="Proteomes" id="UP001642483">
    <property type="component" value="Unassembled WGS sequence"/>
</dbReference>
<dbReference type="EMBL" id="CAWYQH010000057">
    <property type="protein sequence ID" value="CAK8679262.1"/>
    <property type="molecule type" value="Genomic_DNA"/>
</dbReference>
<proteinExistence type="predicted"/>
<evidence type="ECO:0000256" key="1">
    <source>
        <dbReference type="SAM" id="MobiDB-lite"/>
    </source>
</evidence>
<protein>
    <submittedName>
        <fullName evidence="3">Uncharacterized protein</fullName>
    </submittedName>
</protein>
<keyword evidence="4" id="KW-1185">Reference proteome</keyword>
<comment type="caution">
    <text evidence="3">The sequence shown here is derived from an EMBL/GenBank/DDBJ whole genome shotgun (WGS) entry which is preliminary data.</text>
</comment>
<reference evidence="3 4" key="1">
    <citation type="submission" date="2024-02" db="EMBL/GenBank/DDBJ databases">
        <authorList>
            <person name="Daric V."/>
            <person name="Darras S."/>
        </authorList>
    </citation>
    <scope>NUCLEOTIDE SEQUENCE [LARGE SCALE GENOMIC DNA]</scope>
</reference>